<dbReference type="EMBL" id="CAJHUC010001192">
    <property type="protein sequence ID" value="CAD7700180.1"/>
    <property type="molecule type" value="Genomic_DNA"/>
</dbReference>
<dbReference type="InterPro" id="IPR001096">
    <property type="entry name" value="Peptidase_C13"/>
</dbReference>
<evidence type="ECO:0000313" key="10">
    <source>
        <dbReference type="EMBL" id="CAD7700180.1"/>
    </source>
</evidence>
<evidence type="ECO:0000256" key="3">
    <source>
        <dbReference type="ARBA" id="ARBA00012628"/>
    </source>
</evidence>
<evidence type="ECO:0000256" key="7">
    <source>
        <dbReference type="ARBA" id="ARBA00022807"/>
    </source>
</evidence>
<keyword evidence="5" id="KW-0732">Signal</keyword>
<comment type="similarity">
    <text evidence="2">Belongs to the peptidase C13 family.</text>
</comment>
<evidence type="ECO:0000313" key="11">
    <source>
        <dbReference type="Proteomes" id="UP000708148"/>
    </source>
</evidence>
<dbReference type="FunFam" id="3.40.50.1460:FF:000006">
    <property type="entry name" value="Legumain"/>
    <property type="match status" value="1"/>
</dbReference>
<evidence type="ECO:0000259" key="9">
    <source>
        <dbReference type="Pfam" id="PF20985"/>
    </source>
</evidence>
<comment type="caution">
    <text evidence="10">The sequence shown here is derived from an EMBL/GenBank/DDBJ whole genome shotgun (WGS) entry which is preliminary data.</text>
</comment>
<proteinExistence type="inferred from homology"/>
<dbReference type="EC" id="3.4.22.34" evidence="3"/>
<dbReference type="GO" id="GO:0006624">
    <property type="term" value="P:vacuolar protein processing"/>
    <property type="evidence" value="ECO:0007669"/>
    <property type="project" value="TreeGrafter"/>
</dbReference>
<name>A0A8S1IZD8_9CHLO</name>
<organism evidence="10 11">
    <name type="scientific">Ostreobium quekettii</name>
    <dbReference type="NCBI Taxonomy" id="121088"/>
    <lineage>
        <taxon>Eukaryota</taxon>
        <taxon>Viridiplantae</taxon>
        <taxon>Chlorophyta</taxon>
        <taxon>core chlorophytes</taxon>
        <taxon>Ulvophyceae</taxon>
        <taxon>TCBD clade</taxon>
        <taxon>Bryopsidales</taxon>
        <taxon>Ostreobineae</taxon>
        <taxon>Ostreobiaceae</taxon>
        <taxon>Ostreobium</taxon>
    </lineage>
</organism>
<dbReference type="OrthoDB" id="192611at2759"/>
<dbReference type="CDD" id="cd21115">
    <property type="entry name" value="legumain_C"/>
    <property type="match status" value="1"/>
</dbReference>
<keyword evidence="11" id="KW-1185">Reference proteome</keyword>
<dbReference type="Pfam" id="PF20985">
    <property type="entry name" value="Legum_prodom"/>
    <property type="match status" value="1"/>
</dbReference>
<keyword evidence="4" id="KW-0645">Protease</keyword>
<evidence type="ECO:0000256" key="2">
    <source>
        <dbReference type="ARBA" id="ARBA00009941"/>
    </source>
</evidence>
<keyword evidence="7" id="KW-0788">Thiol protease</keyword>
<feature type="domain" description="Legumain prodomain" evidence="9">
    <location>
        <begin position="406"/>
        <end position="461"/>
    </location>
</feature>
<keyword evidence="6" id="KW-0378">Hydrolase</keyword>
<dbReference type="PANTHER" id="PTHR12000">
    <property type="entry name" value="HEMOGLOBINASE FAMILY MEMBER"/>
    <property type="match status" value="1"/>
</dbReference>
<dbReference type="PRINTS" id="PR00776">
    <property type="entry name" value="HEMOGLOBNASE"/>
</dbReference>
<dbReference type="Gene3D" id="1.10.132.130">
    <property type="match status" value="1"/>
</dbReference>
<comment type="catalytic activity">
    <reaction evidence="1">
        <text>Hydrolysis of proteins and small molecule substrates at -Asn-|-Xaa- bonds.</text>
        <dbReference type="EC" id="3.4.22.34"/>
    </reaction>
</comment>
<feature type="active site" description="Nucleophile" evidence="8">
    <location>
        <position position="174"/>
    </location>
</feature>
<evidence type="ECO:0000256" key="8">
    <source>
        <dbReference type="PIRSR" id="PIRSR019663-1"/>
    </source>
</evidence>
<evidence type="ECO:0000256" key="1">
    <source>
        <dbReference type="ARBA" id="ARBA00000810"/>
    </source>
</evidence>
<dbReference type="AlphaFoldDB" id="A0A8S1IZD8"/>
<reference evidence="10" key="1">
    <citation type="submission" date="2020-12" db="EMBL/GenBank/DDBJ databases">
        <authorList>
            <person name="Iha C."/>
        </authorList>
    </citation>
    <scope>NUCLEOTIDE SEQUENCE</scope>
</reference>
<evidence type="ECO:0000256" key="4">
    <source>
        <dbReference type="ARBA" id="ARBA00022670"/>
    </source>
</evidence>
<dbReference type="Gene3D" id="3.40.50.1460">
    <property type="match status" value="1"/>
</dbReference>
<dbReference type="PIRSF" id="PIRSF019663">
    <property type="entry name" value="Legumain"/>
    <property type="match status" value="1"/>
</dbReference>
<dbReference type="Proteomes" id="UP000708148">
    <property type="component" value="Unassembled WGS sequence"/>
</dbReference>
<dbReference type="Pfam" id="PF01650">
    <property type="entry name" value="Peptidase_C13"/>
    <property type="match status" value="1"/>
</dbReference>
<dbReference type="InterPro" id="IPR046427">
    <property type="entry name" value="Legumain_prodom_sf"/>
</dbReference>
<accession>A0A8S1IZD8</accession>
<dbReference type="GO" id="GO:0005773">
    <property type="term" value="C:vacuole"/>
    <property type="evidence" value="ECO:0007669"/>
    <property type="project" value="GOC"/>
</dbReference>
<sequence>MSLSDELEAKKYHWALLIAGSQGWWNYRHQADVCHAYQVLKANGLADDHIIVMVYDDIAGDPNNPYPGKIYNKPGGNDVYPGCAKDYTGDDITPATVLAVLSGNAEAVAGVGSGRVVNSTSCDRIFVYYSDHGADGILGMPTDDFIYADALNATLNTMAQANAFKELVMYIEACESASMFQGILNPDMGVYVMTASNSVESSWATYCPDPEALAAVTAAGQMPGAEPTALGTCMGDLFSVAWIEDTEDESISDETLGSQYRAVRARTSNNGTFTFGSHVMRFGEQKLDEYPVGDFMGPYALPPKVEAEGAEVAHRSEAGGDGWIHAPQRDGLLVHLMHRVAKAEANGENGGRELDDLRSALEARHRVDRSVEATVRFLVATGAVGEGADPTGEALVSMIVNDRIGDPAGALLEDWDCLRALVAAWRERCGRLDDYGMKHTRAFANLCNAGVGIEEFRAAAGQSDCQAAAQPMPADVILTT</sequence>
<dbReference type="InterPro" id="IPR048501">
    <property type="entry name" value="Legum_prodom"/>
</dbReference>
<gene>
    <name evidence="10" type="ORF">OSTQU699_LOCUS5539</name>
</gene>
<feature type="active site" evidence="8">
    <location>
        <position position="132"/>
    </location>
</feature>
<dbReference type="PANTHER" id="PTHR12000:SF42">
    <property type="entry name" value="LEGUMAIN"/>
    <property type="match status" value="1"/>
</dbReference>
<dbReference type="GO" id="GO:0051603">
    <property type="term" value="P:proteolysis involved in protein catabolic process"/>
    <property type="evidence" value="ECO:0007669"/>
    <property type="project" value="TreeGrafter"/>
</dbReference>
<evidence type="ECO:0000256" key="6">
    <source>
        <dbReference type="ARBA" id="ARBA00022801"/>
    </source>
</evidence>
<dbReference type="GO" id="GO:0004197">
    <property type="term" value="F:cysteine-type endopeptidase activity"/>
    <property type="evidence" value="ECO:0007669"/>
    <property type="project" value="UniProtKB-EC"/>
</dbReference>
<evidence type="ECO:0000256" key="5">
    <source>
        <dbReference type="ARBA" id="ARBA00022729"/>
    </source>
</evidence>
<protein>
    <recommendedName>
        <fullName evidence="3">legumain</fullName>
        <ecNumber evidence="3">3.4.22.34</ecNumber>
    </recommendedName>
</protein>